<proteinExistence type="predicted"/>
<comment type="caution">
    <text evidence="9">The sequence shown here is derived from an EMBL/GenBank/DDBJ whole genome shotgun (WGS) entry which is preliminary data.</text>
</comment>
<evidence type="ECO:0000256" key="1">
    <source>
        <dbReference type="ARBA" id="ARBA00004651"/>
    </source>
</evidence>
<dbReference type="CDD" id="cd17324">
    <property type="entry name" value="MFS_NepI_like"/>
    <property type="match status" value="1"/>
</dbReference>
<feature type="transmembrane region" description="Helical" evidence="7">
    <location>
        <begin position="165"/>
        <end position="185"/>
    </location>
</feature>
<feature type="transmembrane region" description="Helical" evidence="7">
    <location>
        <begin position="302"/>
        <end position="324"/>
    </location>
</feature>
<dbReference type="InterPro" id="IPR050189">
    <property type="entry name" value="MFS_Efflux_Transporters"/>
</dbReference>
<evidence type="ECO:0000256" key="7">
    <source>
        <dbReference type="SAM" id="Phobius"/>
    </source>
</evidence>
<feature type="transmembrane region" description="Helical" evidence="7">
    <location>
        <begin position="135"/>
        <end position="153"/>
    </location>
</feature>
<keyword evidence="2" id="KW-0813">Transport</keyword>
<keyword evidence="6 7" id="KW-0472">Membrane</keyword>
<dbReference type="EMBL" id="SMAN01000018">
    <property type="protein sequence ID" value="TCT19388.1"/>
    <property type="molecule type" value="Genomic_DNA"/>
</dbReference>
<accession>A0A4R3MSL7</accession>
<reference evidence="9 10" key="1">
    <citation type="submission" date="2019-03" db="EMBL/GenBank/DDBJ databases">
        <title>Genomic Encyclopedia of Type Strains, Phase IV (KMG-IV): sequencing the most valuable type-strain genomes for metagenomic binning, comparative biology and taxonomic classification.</title>
        <authorList>
            <person name="Goeker M."/>
        </authorList>
    </citation>
    <scope>NUCLEOTIDE SEQUENCE [LARGE SCALE GENOMIC DNA]</scope>
    <source>
        <strain evidence="9 10">DSM 25894</strain>
    </source>
</reference>
<feature type="domain" description="Major facilitator superfamily (MFS) profile" evidence="8">
    <location>
        <begin position="11"/>
        <end position="389"/>
    </location>
</feature>
<keyword evidence="4 7" id="KW-0812">Transmembrane</keyword>
<name>A0A4R3MSL7_9BACI</name>
<feature type="transmembrane region" description="Helical" evidence="7">
    <location>
        <begin position="12"/>
        <end position="34"/>
    </location>
</feature>
<feature type="transmembrane region" description="Helical" evidence="7">
    <location>
        <begin position="245"/>
        <end position="266"/>
    </location>
</feature>
<dbReference type="SUPFAM" id="SSF103473">
    <property type="entry name" value="MFS general substrate transporter"/>
    <property type="match status" value="1"/>
</dbReference>
<feature type="transmembrane region" description="Helical" evidence="7">
    <location>
        <begin position="278"/>
        <end position="296"/>
    </location>
</feature>
<protein>
    <submittedName>
        <fullName evidence="9">Multidrug resistance protein</fullName>
    </submittedName>
</protein>
<comment type="subcellular location">
    <subcellularLocation>
        <location evidence="1">Cell membrane</location>
        <topology evidence="1">Multi-pass membrane protein</topology>
    </subcellularLocation>
</comment>
<keyword evidence="5 7" id="KW-1133">Transmembrane helix</keyword>
<keyword evidence="10" id="KW-1185">Reference proteome</keyword>
<dbReference type="PROSITE" id="PS50850">
    <property type="entry name" value="MFS"/>
    <property type="match status" value="1"/>
</dbReference>
<dbReference type="Gene3D" id="1.20.1250.20">
    <property type="entry name" value="MFS general substrate transporter like domains"/>
    <property type="match status" value="1"/>
</dbReference>
<dbReference type="InterPro" id="IPR036259">
    <property type="entry name" value="MFS_trans_sf"/>
</dbReference>
<keyword evidence="3" id="KW-1003">Cell membrane</keyword>
<dbReference type="GO" id="GO:0005886">
    <property type="term" value="C:plasma membrane"/>
    <property type="evidence" value="ECO:0007669"/>
    <property type="project" value="UniProtKB-SubCell"/>
</dbReference>
<feature type="transmembrane region" description="Helical" evidence="7">
    <location>
        <begin position="336"/>
        <end position="357"/>
    </location>
</feature>
<evidence type="ECO:0000259" key="8">
    <source>
        <dbReference type="PROSITE" id="PS50850"/>
    </source>
</evidence>
<dbReference type="RefSeq" id="WP_207902583.1">
    <property type="nucleotide sequence ID" value="NZ_SMAN01000018.1"/>
</dbReference>
<dbReference type="InterPro" id="IPR020846">
    <property type="entry name" value="MFS_dom"/>
</dbReference>
<dbReference type="GO" id="GO:0022857">
    <property type="term" value="F:transmembrane transporter activity"/>
    <property type="evidence" value="ECO:0007669"/>
    <property type="project" value="InterPro"/>
</dbReference>
<evidence type="ECO:0000313" key="9">
    <source>
        <dbReference type="EMBL" id="TCT19388.1"/>
    </source>
</evidence>
<evidence type="ECO:0000313" key="10">
    <source>
        <dbReference type="Proteomes" id="UP000294650"/>
    </source>
</evidence>
<dbReference type="InterPro" id="IPR011701">
    <property type="entry name" value="MFS"/>
</dbReference>
<evidence type="ECO:0000256" key="3">
    <source>
        <dbReference type="ARBA" id="ARBA00022475"/>
    </source>
</evidence>
<sequence length="399" mass="42662">MLNKQTNKIKILLMLAGCSFLVGFDLIVTIPLIPDMVNEVQMDIELGGLLVTAYAVVYAVFSPIFGSLSDRVGRKKVFVSGLIVFSAATVLTGIASTFWTLIVFRVLTGIGAGMIEPVAFAIVGDHYSYEERGKAIGIVTGALIASSIIGVPIGGFVAEWLSWRWAFWLIGLLSVLALFMMKSVTVDQEKDPNREATAVVTQIKQVFSVHSVFLALLGTLLYYGALQGMFANTGVFYHLKFQLGTGQVGLILMFAGAGSVLGSVLGGRISDRAGKKKVVFLAVICVAISVSMLAMVDSLPYVIALHVIWASFYGVGQSAITTIISELEPNSRGTIMALNSSAMYLGSGLFTIAASFLLSATNFFWLGIVCGVANMVVLLIVILGIKEKHEISQVSSDIC</sequence>
<dbReference type="AlphaFoldDB" id="A0A4R3MSL7"/>
<evidence type="ECO:0000256" key="4">
    <source>
        <dbReference type="ARBA" id="ARBA00022692"/>
    </source>
</evidence>
<evidence type="ECO:0000256" key="5">
    <source>
        <dbReference type="ARBA" id="ARBA00022989"/>
    </source>
</evidence>
<evidence type="ECO:0000256" key="2">
    <source>
        <dbReference type="ARBA" id="ARBA00022448"/>
    </source>
</evidence>
<feature type="transmembrane region" description="Helical" evidence="7">
    <location>
        <begin position="102"/>
        <end position="123"/>
    </location>
</feature>
<feature type="transmembrane region" description="Helical" evidence="7">
    <location>
        <begin position="46"/>
        <end position="65"/>
    </location>
</feature>
<feature type="transmembrane region" description="Helical" evidence="7">
    <location>
        <begin position="206"/>
        <end position="225"/>
    </location>
</feature>
<dbReference type="PANTHER" id="PTHR43124:SF3">
    <property type="entry name" value="CHLORAMPHENICOL EFFLUX PUMP RV0191"/>
    <property type="match status" value="1"/>
</dbReference>
<feature type="transmembrane region" description="Helical" evidence="7">
    <location>
        <begin position="77"/>
        <end position="96"/>
    </location>
</feature>
<organism evidence="9 10">
    <name type="scientific">Melghiribacillus thermohalophilus</name>
    <dbReference type="NCBI Taxonomy" id="1324956"/>
    <lineage>
        <taxon>Bacteria</taxon>
        <taxon>Bacillati</taxon>
        <taxon>Bacillota</taxon>
        <taxon>Bacilli</taxon>
        <taxon>Bacillales</taxon>
        <taxon>Bacillaceae</taxon>
        <taxon>Melghiribacillus</taxon>
    </lineage>
</organism>
<feature type="transmembrane region" description="Helical" evidence="7">
    <location>
        <begin position="363"/>
        <end position="385"/>
    </location>
</feature>
<dbReference type="Pfam" id="PF07690">
    <property type="entry name" value="MFS_1"/>
    <property type="match status" value="1"/>
</dbReference>
<dbReference type="PANTHER" id="PTHR43124">
    <property type="entry name" value="PURINE EFFLUX PUMP PBUE"/>
    <property type="match status" value="1"/>
</dbReference>
<dbReference type="Proteomes" id="UP000294650">
    <property type="component" value="Unassembled WGS sequence"/>
</dbReference>
<evidence type="ECO:0000256" key="6">
    <source>
        <dbReference type="ARBA" id="ARBA00023136"/>
    </source>
</evidence>
<gene>
    <name evidence="9" type="ORF">EDD68_11874</name>
</gene>